<dbReference type="InterPro" id="IPR010935">
    <property type="entry name" value="SMC_hinge"/>
</dbReference>
<keyword evidence="4" id="KW-0067">ATP-binding</keyword>
<feature type="coiled-coil region" evidence="9">
    <location>
        <begin position="343"/>
        <end position="482"/>
    </location>
</feature>
<dbReference type="GO" id="GO:0000796">
    <property type="term" value="C:condensin complex"/>
    <property type="evidence" value="ECO:0007669"/>
    <property type="project" value="TreeGrafter"/>
</dbReference>
<evidence type="ECO:0000256" key="3">
    <source>
        <dbReference type="ARBA" id="ARBA00022741"/>
    </source>
</evidence>
<dbReference type="Pfam" id="PF06470">
    <property type="entry name" value="SMC_hinge"/>
    <property type="match status" value="1"/>
</dbReference>
<protein>
    <recommendedName>
        <fullName evidence="8">Structural maintenance of chromosomes protein</fullName>
    </recommendedName>
</protein>
<dbReference type="InterPro" id="IPR036277">
    <property type="entry name" value="SMC_hinge_sf"/>
</dbReference>
<feature type="compositionally biased region" description="Acidic residues" evidence="10">
    <location>
        <begin position="24"/>
        <end position="33"/>
    </location>
</feature>
<dbReference type="SMART" id="SM00968">
    <property type="entry name" value="SMC_hinge"/>
    <property type="match status" value="1"/>
</dbReference>
<keyword evidence="7 8" id="KW-0539">Nucleus</keyword>
<dbReference type="GO" id="GO:0005634">
    <property type="term" value="C:nucleus"/>
    <property type="evidence" value="ECO:0007669"/>
    <property type="project" value="UniProtKB-SubCell"/>
</dbReference>
<dbReference type="STRING" id="947166.A0A1D1W5D6"/>
<feature type="coiled-coil region" evidence="9">
    <location>
        <begin position="928"/>
        <end position="1046"/>
    </location>
</feature>
<dbReference type="InterPro" id="IPR024704">
    <property type="entry name" value="SMC"/>
</dbReference>
<sequence length="1359" mass="152538">MDDVSGAVVPPLSRNAPAINADEPNNEADEEAPADTSNNSPIRSAQQEFHSQLEADSQNCAPQSMDAFDFGIELPDFRPYIPLEQRKNQVHLFIRAITTENFKSYGGKKFLGPFDEKFTAIIGPNGCGKSNTIDALLFVFGFRSNKLRTRNLRELIHSSEGHEGCTSTKVTVHFTLRKNVEEDSEENNDWNSGVKFEGFDVSRTINRSNVSHYYLNNQKSSYEEITKKLRHHGIDLNHNRFLILQGEVESLALMKPSSKSGSGEGMLEYLEGEIETNRYKEPLEKADELLSEFSAELEQSDAVHHGLKTDLTAMFAHKLKAEKFLERQGEYYRLQHLLLQIRLHLMRKTIKQTEEELKAAKETLKEKQERVGALVEHEKNWRLGKENIFIQLQEINKAIDRNVDENKALEAEKMKIDGDLKSRKTILTRLEKEITTLRIEIEQLEARQTGDTARKVELEQEKIDHEEKIAEATATFKAAQEEVASSTKALQSTKKRLEESKTPIVAQLEAARSELDMKNVQLSGLRRDAIGAENRVKGIKDRLNQAQLSLSRCTQKKTEDEERVIMVTADIEKETRNQRSLTEEKRGKEASLRQKNARLNALKDAQVDKSNNNSSNAVVQEMMRCKSSGTIPGILGRLGDLGAVDKRYEIAISAVGSGLLDHIVVDSAETSKRCVEHLRRTSAGRGSFLVLEKTGRLDWVVRNMNAQQNFPAPRLFDMIKLEDPTVKPLFYYALRDCLVADNLDKALEIAPPGSRYKVATLGGQIIDPSGAMAGGGDSSSIPIRIGQQVLSWTPQGTTLASQAELTSLEEECRQLSAEINQLGRDLNEIRVRLPDLEREREGLTARIREATRTIQTSSAAVTSLPAELAKAEQRLQACQTSSLEEQNIQAECQKLTKVLGEITARVDAVDAEITDVDKNIWNVRGEKVRKSEKELQKLKKKLSNAQTELTAIAAILQEAEVGLTTKNTQITHKQEQVEETNGKIADLNKARDEIKTRITASAAAVSKSKEDLKDGEASLARMQVELDKAETEMETAQAHITKVTKDIETFTDTITSTTAKVTENEPRLEGIKETSDKRPFAQPVDFTDLSAEEATQVDFNKVKEDLKNVRNIVERTTSPNLGILEEFVVAKKKFDEHLEGYRTLKGKVQALAAMQKKMTEQRTAEFTASFDVIQKKLKETYRQLTLGGDAELVPVNNLNIFGDGIEFSVRPPNKSWKSINNLSGGEKTLSSLSLIFALHHYKPTPFYIMDEIDAALDYRNVAIVGTYVKERALDAQFLIVSLRPNMYQQASRHIGIFKTNNITQVCVLASDGKNSKEVSPLKRKADQDKEKKDSGKENARMRRDAFNVFAASMRQSLKK</sequence>
<keyword evidence="5 9" id="KW-0175">Coiled coil</keyword>
<dbReference type="SUPFAM" id="SSF75553">
    <property type="entry name" value="Smc hinge domain"/>
    <property type="match status" value="1"/>
</dbReference>
<feature type="region of interest" description="Disordered" evidence="10">
    <location>
        <begin position="1314"/>
        <end position="1342"/>
    </location>
</feature>
<evidence type="ECO:0000313" key="12">
    <source>
        <dbReference type="EMBL" id="GAV06634.1"/>
    </source>
</evidence>
<dbReference type="Proteomes" id="UP000186922">
    <property type="component" value="Unassembled WGS sequence"/>
</dbReference>
<evidence type="ECO:0000256" key="4">
    <source>
        <dbReference type="ARBA" id="ARBA00022840"/>
    </source>
</evidence>
<dbReference type="Gene3D" id="3.40.50.300">
    <property type="entry name" value="P-loop containing nucleotide triphosphate hydrolases"/>
    <property type="match status" value="2"/>
</dbReference>
<dbReference type="InterPro" id="IPR003395">
    <property type="entry name" value="RecF/RecN/SMC_N"/>
</dbReference>
<name>A0A1D1W5D6_RAMVA</name>
<dbReference type="SUPFAM" id="SSF52540">
    <property type="entry name" value="P-loop containing nucleoside triphosphate hydrolases"/>
    <property type="match status" value="1"/>
</dbReference>
<comment type="similarity">
    <text evidence="2">Belongs to the SMC family. SMC4 subfamily.</text>
</comment>
<dbReference type="InterPro" id="IPR027417">
    <property type="entry name" value="P-loop_NTPase"/>
</dbReference>
<evidence type="ECO:0000256" key="8">
    <source>
        <dbReference type="PIRNR" id="PIRNR005719"/>
    </source>
</evidence>
<dbReference type="PANTHER" id="PTHR18937">
    <property type="entry name" value="STRUCTURAL MAINTENANCE OF CHROMOSOMES SMC FAMILY MEMBER"/>
    <property type="match status" value="1"/>
</dbReference>
<feature type="coiled-coil region" evidence="9">
    <location>
        <begin position="798"/>
        <end position="853"/>
    </location>
</feature>
<dbReference type="GO" id="GO:0016887">
    <property type="term" value="F:ATP hydrolysis activity"/>
    <property type="evidence" value="ECO:0007669"/>
    <property type="project" value="InterPro"/>
</dbReference>
<evidence type="ECO:0000256" key="9">
    <source>
        <dbReference type="SAM" id="Coils"/>
    </source>
</evidence>
<dbReference type="EMBL" id="BDGG01000013">
    <property type="protein sequence ID" value="GAV06634.1"/>
    <property type="molecule type" value="Genomic_DNA"/>
</dbReference>
<evidence type="ECO:0000256" key="5">
    <source>
        <dbReference type="ARBA" id="ARBA00023054"/>
    </source>
</evidence>
<evidence type="ECO:0000256" key="1">
    <source>
        <dbReference type="ARBA" id="ARBA00004123"/>
    </source>
</evidence>
<comment type="caution">
    <text evidence="12">The sequence shown here is derived from an EMBL/GenBank/DDBJ whole genome shotgun (WGS) entry which is preliminary data.</text>
</comment>
<accession>A0A1D1W5D6</accession>
<evidence type="ECO:0000256" key="2">
    <source>
        <dbReference type="ARBA" id="ARBA00006005"/>
    </source>
</evidence>
<evidence type="ECO:0000256" key="6">
    <source>
        <dbReference type="ARBA" id="ARBA00023067"/>
    </source>
</evidence>
<dbReference type="GO" id="GO:0005524">
    <property type="term" value="F:ATP binding"/>
    <property type="evidence" value="ECO:0007669"/>
    <property type="project" value="UniProtKB-KW"/>
</dbReference>
<organism evidence="12 13">
    <name type="scientific">Ramazzottius varieornatus</name>
    <name type="common">Water bear</name>
    <name type="synonym">Tardigrade</name>
    <dbReference type="NCBI Taxonomy" id="947166"/>
    <lineage>
        <taxon>Eukaryota</taxon>
        <taxon>Metazoa</taxon>
        <taxon>Ecdysozoa</taxon>
        <taxon>Tardigrada</taxon>
        <taxon>Eutardigrada</taxon>
        <taxon>Parachela</taxon>
        <taxon>Hypsibioidea</taxon>
        <taxon>Ramazzottiidae</taxon>
        <taxon>Ramazzottius</taxon>
    </lineage>
</organism>
<proteinExistence type="inferred from homology"/>
<keyword evidence="6" id="KW-0226">DNA condensation</keyword>
<evidence type="ECO:0000256" key="7">
    <source>
        <dbReference type="ARBA" id="ARBA00023242"/>
    </source>
</evidence>
<evidence type="ECO:0000259" key="11">
    <source>
        <dbReference type="SMART" id="SM00968"/>
    </source>
</evidence>
<keyword evidence="3" id="KW-0547">Nucleotide-binding</keyword>
<evidence type="ECO:0000313" key="13">
    <source>
        <dbReference type="Proteomes" id="UP000186922"/>
    </source>
</evidence>
<dbReference type="SUPFAM" id="SSF57997">
    <property type="entry name" value="Tropomyosin"/>
    <property type="match status" value="1"/>
</dbReference>
<gene>
    <name evidence="12" type="primary">RvY_16590-1</name>
    <name evidence="12" type="synonym">RvY_16590.1</name>
    <name evidence="12" type="ORF">RvY_16590</name>
</gene>
<dbReference type="PIRSF" id="PIRSF005719">
    <property type="entry name" value="SMC"/>
    <property type="match status" value="1"/>
</dbReference>
<dbReference type="Gene3D" id="1.20.1060.20">
    <property type="match status" value="1"/>
</dbReference>
<keyword evidence="13" id="KW-1185">Reference proteome</keyword>
<dbReference type="Gene3D" id="3.30.70.1620">
    <property type="match status" value="1"/>
</dbReference>
<evidence type="ECO:0000256" key="10">
    <source>
        <dbReference type="SAM" id="MobiDB-lite"/>
    </source>
</evidence>
<feature type="compositionally biased region" description="Polar residues" evidence="10">
    <location>
        <begin position="36"/>
        <end position="56"/>
    </location>
</feature>
<dbReference type="Pfam" id="PF02463">
    <property type="entry name" value="SMC_N"/>
    <property type="match status" value="1"/>
</dbReference>
<comment type="subcellular location">
    <subcellularLocation>
        <location evidence="1 8">Nucleus</location>
    </subcellularLocation>
</comment>
<feature type="region of interest" description="Disordered" evidence="10">
    <location>
        <begin position="1"/>
        <end position="56"/>
    </location>
</feature>
<reference evidence="12 13" key="1">
    <citation type="journal article" date="2016" name="Nat. Commun.">
        <title>Extremotolerant tardigrade genome and improved radiotolerance of human cultured cells by tardigrade-unique protein.</title>
        <authorList>
            <person name="Hashimoto T."/>
            <person name="Horikawa D.D."/>
            <person name="Saito Y."/>
            <person name="Kuwahara H."/>
            <person name="Kozuka-Hata H."/>
            <person name="Shin-I T."/>
            <person name="Minakuchi Y."/>
            <person name="Ohishi K."/>
            <person name="Motoyama A."/>
            <person name="Aizu T."/>
            <person name="Enomoto A."/>
            <person name="Kondo K."/>
            <person name="Tanaka S."/>
            <person name="Hara Y."/>
            <person name="Koshikawa S."/>
            <person name="Sagara H."/>
            <person name="Miura T."/>
            <person name="Yokobori S."/>
            <person name="Miyagawa K."/>
            <person name="Suzuki Y."/>
            <person name="Kubo T."/>
            <person name="Oyama M."/>
            <person name="Kohara Y."/>
            <person name="Fujiyama A."/>
            <person name="Arakawa K."/>
            <person name="Katayama T."/>
            <person name="Toyoda A."/>
            <person name="Kunieda T."/>
        </authorList>
    </citation>
    <scope>NUCLEOTIDE SEQUENCE [LARGE SCALE GENOMIC DNA]</scope>
    <source>
        <strain evidence="12 13">YOKOZUNA-1</strain>
    </source>
</reference>
<feature type="domain" description="SMC hinge" evidence="11">
    <location>
        <begin position="632"/>
        <end position="750"/>
    </location>
</feature>
<dbReference type="PANTHER" id="PTHR18937:SF172">
    <property type="entry name" value="STRUCTURAL MAINTENANCE OF CHROMOSOMES PROTEIN"/>
    <property type="match status" value="1"/>
</dbReference>
<dbReference type="GO" id="GO:0007076">
    <property type="term" value="P:mitotic chromosome condensation"/>
    <property type="evidence" value="ECO:0007669"/>
    <property type="project" value="TreeGrafter"/>
</dbReference>
<dbReference type="OrthoDB" id="5575062at2759"/>
<dbReference type="Gene3D" id="1.10.287.1490">
    <property type="match status" value="1"/>
</dbReference>